<comment type="subcellular location">
    <subcellularLocation>
        <location evidence="1 8">Membrane</location>
        <topology evidence="1 8">Multi-pass membrane protein</topology>
    </subcellularLocation>
</comment>
<feature type="transmembrane region" description="Helical" evidence="10">
    <location>
        <begin position="141"/>
        <end position="158"/>
    </location>
</feature>
<dbReference type="EMBL" id="ML119051">
    <property type="protein sequence ID" value="ROT43628.1"/>
    <property type="molecule type" value="Genomic_DNA"/>
</dbReference>
<dbReference type="GeneID" id="39582340"/>
<evidence type="ECO:0000313" key="12">
    <source>
        <dbReference type="Proteomes" id="UP000272025"/>
    </source>
</evidence>
<keyword evidence="6 8" id="KW-0472">Membrane</keyword>
<dbReference type="PANTHER" id="PTHR12226">
    <property type="entry name" value="MANNOSE-P-DOLICHOL UTILIZATION DEFECT 1 LEC35 -RELATED"/>
    <property type="match status" value="1"/>
</dbReference>
<dbReference type="AlphaFoldDB" id="A0A3N2QAD3"/>
<dbReference type="InterPro" id="IPR006603">
    <property type="entry name" value="PQ-loop_rpt"/>
</dbReference>
<evidence type="ECO:0000256" key="7">
    <source>
        <dbReference type="ARBA" id="ARBA00038475"/>
    </source>
</evidence>
<proteinExistence type="inferred from homology"/>
<gene>
    <name evidence="11" type="ORF">SODALDRAFT_355850</name>
</gene>
<dbReference type="PIRSF" id="PIRSF023381">
    <property type="entry name" value="MannP-dilichol_defect-1p"/>
    <property type="match status" value="1"/>
</dbReference>
<dbReference type="PANTHER" id="PTHR12226:SF2">
    <property type="entry name" value="MANNOSE-P-DOLICHOL UTILIZATION DEFECT 1 PROTEIN"/>
    <property type="match status" value="1"/>
</dbReference>
<dbReference type="OrthoDB" id="271506at2759"/>
<feature type="transmembrane region" description="Helical" evidence="10">
    <location>
        <begin position="170"/>
        <end position="188"/>
    </location>
</feature>
<dbReference type="GO" id="GO:0016020">
    <property type="term" value="C:membrane"/>
    <property type="evidence" value="ECO:0007669"/>
    <property type="project" value="UniProtKB-SubCell"/>
</dbReference>
<feature type="region of interest" description="Disordered" evidence="9">
    <location>
        <begin position="234"/>
        <end position="274"/>
    </location>
</feature>
<sequence length="274" mass="28721">MDTLQDVLRPLLKPITNNLPTPADDLALSLLGKECHASLVREITLTDQACLKLAISKALGLGIVGAASVVKVPQIAKLVASGSGAGVSVLSYVLETAAYAVSLAYSARSGFPFSTYGETALIAAQNVIITVLVLGFDGRRVLATAFVGALAFAATALFSQDLIGMDTMALLQAGAGALGVASKVFNYLLGSLTRIFTTIQEVDDKLVLYGYVAGFILNAILAAQMLYYWNAPSTKSEKKREEKPPSYADAVKTTTSTGASPSPSRKGPSTRRRA</sequence>
<evidence type="ECO:0000256" key="2">
    <source>
        <dbReference type="ARBA" id="ARBA00022448"/>
    </source>
</evidence>
<keyword evidence="5 8" id="KW-1133">Transmembrane helix</keyword>
<protein>
    <recommendedName>
        <fullName evidence="8">Solute carrier family 66 member 3</fullName>
    </recommendedName>
</protein>
<evidence type="ECO:0000256" key="4">
    <source>
        <dbReference type="ARBA" id="ARBA00022737"/>
    </source>
</evidence>
<feature type="transmembrane region" description="Helical" evidence="10">
    <location>
        <begin position="208"/>
        <end position="229"/>
    </location>
</feature>
<dbReference type="Proteomes" id="UP000272025">
    <property type="component" value="Unassembled WGS sequence"/>
</dbReference>
<feature type="compositionally biased region" description="Basic and acidic residues" evidence="9">
    <location>
        <begin position="235"/>
        <end position="244"/>
    </location>
</feature>
<reference evidence="11 12" key="1">
    <citation type="journal article" date="2018" name="Mol. Ecol.">
        <title>The obligate alkalophilic soda-lake fungus Sodiomyces alkalinus has shifted to a protein diet.</title>
        <authorList>
            <person name="Grum-Grzhimaylo A.A."/>
            <person name="Falkoski D.L."/>
            <person name="van den Heuvel J."/>
            <person name="Valero-Jimenez C.A."/>
            <person name="Min B."/>
            <person name="Choi I.G."/>
            <person name="Lipzen A."/>
            <person name="Daum C.G."/>
            <person name="Aanen D.K."/>
            <person name="Tsang A."/>
            <person name="Henrissat B."/>
            <person name="Bilanenko E.N."/>
            <person name="de Vries R.P."/>
            <person name="van Kan J.A.L."/>
            <person name="Grigoriev I.V."/>
            <person name="Debets A.J.M."/>
        </authorList>
    </citation>
    <scope>NUCLEOTIDE SEQUENCE [LARGE SCALE GENOMIC DNA]</scope>
    <source>
        <strain evidence="11 12">F11</strain>
    </source>
</reference>
<evidence type="ECO:0000256" key="3">
    <source>
        <dbReference type="ARBA" id="ARBA00022692"/>
    </source>
</evidence>
<comment type="similarity">
    <text evidence="7">Belongs to the MPDU1 (TC 2.A.43.3) family.</text>
</comment>
<feature type="compositionally biased region" description="Low complexity" evidence="9">
    <location>
        <begin position="253"/>
        <end position="264"/>
    </location>
</feature>
<evidence type="ECO:0000256" key="1">
    <source>
        <dbReference type="ARBA" id="ARBA00004141"/>
    </source>
</evidence>
<keyword evidence="2" id="KW-0813">Transport</keyword>
<accession>A0A3N2QAD3</accession>
<evidence type="ECO:0000256" key="10">
    <source>
        <dbReference type="SAM" id="Phobius"/>
    </source>
</evidence>
<dbReference type="InterPro" id="IPR016817">
    <property type="entry name" value="MannP-dilichol_defect-1"/>
</dbReference>
<evidence type="ECO:0000256" key="5">
    <source>
        <dbReference type="ARBA" id="ARBA00022989"/>
    </source>
</evidence>
<evidence type="ECO:0000313" key="11">
    <source>
        <dbReference type="EMBL" id="ROT43628.1"/>
    </source>
</evidence>
<keyword evidence="3 8" id="KW-0812">Transmembrane</keyword>
<dbReference type="Pfam" id="PF04193">
    <property type="entry name" value="PQ-loop"/>
    <property type="match status" value="1"/>
</dbReference>
<evidence type="ECO:0000256" key="8">
    <source>
        <dbReference type="PIRNR" id="PIRNR023381"/>
    </source>
</evidence>
<keyword evidence="12" id="KW-1185">Reference proteome</keyword>
<organism evidence="11 12">
    <name type="scientific">Sodiomyces alkalinus (strain CBS 110278 / VKM F-3762 / F11)</name>
    <name type="common">Alkaliphilic filamentous fungus</name>
    <dbReference type="NCBI Taxonomy" id="1314773"/>
    <lineage>
        <taxon>Eukaryota</taxon>
        <taxon>Fungi</taxon>
        <taxon>Dikarya</taxon>
        <taxon>Ascomycota</taxon>
        <taxon>Pezizomycotina</taxon>
        <taxon>Sordariomycetes</taxon>
        <taxon>Hypocreomycetidae</taxon>
        <taxon>Glomerellales</taxon>
        <taxon>Plectosphaerellaceae</taxon>
        <taxon>Sodiomyces</taxon>
    </lineage>
</organism>
<evidence type="ECO:0000256" key="9">
    <source>
        <dbReference type="SAM" id="MobiDB-lite"/>
    </source>
</evidence>
<keyword evidence="4" id="KW-0677">Repeat</keyword>
<feature type="transmembrane region" description="Helical" evidence="10">
    <location>
        <begin position="116"/>
        <end position="135"/>
    </location>
</feature>
<dbReference type="Gene3D" id="1.20.1280.290">
    <property type="match status" value="1"/>
</dbReference>
<name>A0A3N2QAD3_SODAK</name>
<dbReference type="RefSeq" id="XP_028471434.1">
    <property type="nucleotide sequence ID" value="XM_028613862.1"/>
</dbReference>
<evidence type="ECO:0000256" key="6">
    <source>
        <dbReference type="ARBA" id="ARBA00023136"/>
    </source>
</evidence>
<dbReference type="STRING" id="1314773.A0A3N2QAD3"/>